<evidence type="ECO:0000259" key="1">
    <source>
        <dbReference type="Pfam" id="PF14278"/>
    </source>
</evidence>
<comment type="caution">
    <text evidence="2">The sequence shown here is derived from an EMBL/GenBank/DDBJ whole genome shotgun (WGS) entry which is preliminary data.</text>
</comment>
<dbReference type="EMBL" id="FBTU01000001">
    <property type="protein sequence ID" value="CUW04512.1"/>
    <property type="molecule type" value="Genomic_DNA"/>
</dbReference>
<dbReference type="Proteomes" id="UP000198868">
    <property type="component" value="Unassembled WGS sequence"/>
</dbReference>
<dbReference type="EMBL" id="FBTB01000023">
    <property type="protein sequence ID" value="CUW20215.1"/>
    <property type="molecule type" value="Genomic_DNA"/>
</dbReference>
<dbReference type="InterPro" id="IPR039532">
    <property type="entry name" value="TetR_C_Firmicutes"/>
</dbReference>
<evidence type="ECO:0000313" key="3">
    <source>
        <dbReference type="EMBL" id="CUW20215.1"/>
    </source>
</evidence>
<evidence type="ECO:0000313" key="4">
    <source>
        <dbReference type="Proteomes" id="UP000198868"/>
    </source>
</evidence>
<name>A0AAN2QU08_9LACO</name>
<evidence type="ECO:0000313" key="5">
    <source>
        <dbReference type="Proteomes" id="UP000199047"/>
    </source>
</evidence>
<organism evidence="2 4">
    <name type="scientific">Leuconostoc inhae</name>
    <dbReference type="NCBI Taxonomy" id="178001"/>
    <lineage>
        <taxon>Bacteria</taxon>
        <taxon>Bacillati</taxon>
        <taxon>Bacillota</taxon>
        <taxon>Bacilli</taxon>
        <taxon>Lactobacillales</taxon>
        <taxon>Lactobacillaceae</taxon>
        <taxon>Leuconostoc</taxon>
    </lineage>
</organism>
<protein>
    <recommendedName>
        <fullName evidence="1">Transcriptional regulator TetR C-terminal Firmicutes type domain-containing protein</fullName>
    </recommendedName>
</protein>
<sequence>MLLNQQQIGTIVFKKVKKTFIQKVLILETDLSNNMPDKIEINFIVSGIMGLIMDFISHDLPITTEELYQNIYNLLLKF</sequence>
<reference evidence="4 5" key="1">
    <citation type="submission" date="2015-12" db="EMBL/GenBank/DDBJ databases">
        <authorList>
            <person name="Andreevskaya M."/>
        </authorList>
    </citation>
    <scope>NUCLEOTIDE SEQUENCE [LARGE SCALE GENOMIC DNA]</scope>
    <source>
        <strain evidence="3 5">KSL4-2</strain>
        <strain evidence="2 4">PL111</strain>
    </source>
</reference>
<accession>A0AAN2QU08</accession>
<gene>
    <name evidence="3" type="ORF">KSL4_1814</name>
    <name evidence="2" type="ORF">PL111_1872</name>
</gene>
<evidence type="ECO:0000313" key="2">
    <source>
        <dbReference type="EMBL" id="CUW04512.1"/>
    </source>
</evidence>
<keyword evidence="5" id="KW-1185">Reference proteome</keyword>
<proteinExistence type="predicted"/>
<dbReference type="AlphaFoldDB" id="A0AAN2QU08"/>
<dbReference type="Proteomes" id="UP000199047">
    <property type="component" value="Unassembled WGS sequence"/>
</dbReference>
<dbReference type="Gene3D" id="1.10.357.10">
    <property type="entry name" value="Tetracycline Repressor, domain 2"/>
    <property type="match status" value="1"/>
</dbReference>
<dbReference type="Pfam" id="PF14278">
    <property type="entry name" value="TetR_C_8"/>
    <property type="match status" value="1"/>
</dbReference>
<feature type="domain" description="Transcriptional regulator TetR C-terminal Firmicutes type" evidence="1">
    <location>
        <begin position="13"/>
        <end position="75"/>
    </location>
</feature>